<organism evidence="2 3">
    <name type="scientific">Herpetosiphon geysericola</name>
    <dbReference type="NCBI Taxonomy" id="70996"/>
    <lineage>
        <taxon>Bacteria</taxon>
        <taxon>Bacillati</taxon>
        <taxon>Chloroflexota</taxon>
        <taxon>Chloroflexia</taxon>
        <taxon>Herpetosiphonales</taxon>
        <taxon>Herpetosiphonaceae</taxon>
        <taxon>Herpetosiphon</taxon>
    </lineage>
</organism>
<dbReference type="AlphaFoldDB" id="A0A0P6YBQ1"/>
<evidence type="ECO:0000256" key="1">
    <source>
        <dbReference type="SAM" id="Phobius"/>
    </source>
</evidence>
<accession>A0A0P6YBQ1</accession>
<protein>
    <submittedName>
        <fullName evidence="2">Uncharacterized protein</fullName>
    </submittedName>
</protein>
<feature type="transmembrane region" description="Helical" evidence="1">
    <location>
        <begin position="45"/>
        <end position="62"/>
    </location>
</feature>
<evidence type="ECO:0000313" key="2">
    <source>
        <dbReference type="EMBL" id="KPL90737.1"/>
    </source>
</evidence>
<gene>
    <name evidence="2" type="ORF">SE18_05040</name>
</gene>
<dbReference type="RefSeq" id="WP_054533332.1">
    <property type="nucleotide sequence ID" value="NZ_LGKP01000010.1"/>
</dbReference>
<keyword evidence="1" id="KW-0812">Transmembrane</keyword>
<feature type="transmembrane region" description="Helical" evidence="1">
    <location>
        <begin position="21"/>
        <end position="39"/>
    </location>
</feature>
<sequence length="95" mass="9896">MPLTPYGNPNDAPGKLFGSKLLIILGAILALAGLLLSIFGDLWTGLMLLGAGISFSCFSVMQSNTPESTRNRNLLLGVGLIAGIVAWLAAIKLVL</sequence>
<name>A0A0P6YBQ1_9CHLR</name>
<proteinExistence type="predicted"/>
<dbReference type="OrthoDB" id="9856501at2"/>
<keyword evidence="3" id="KW-1185">Reference proteome</keyword>
<reference evidence="2 3" key="1">
    <citation type="submission" date="2015-07" db="EMBL/GenBank/DDBJ databases">
        <title>Whole genome sequence of Herpetosiphon geysericola DSM 7119.</title>
        <authorList>
            <person name="Hemp J."/>
            <person name="Ward L.M."/>
            <person name="Pace L.A."/>
            <person name="Fischer W.W."/>
        </authorList>
    </citation>
    <scope>NUCLEOTIDE SEQUENCE [LARGE SCALE GENOMIC DNA]</scope>
    <source>
        <strain evidence="2 3">DSM 7119</strain>
    </source>
</reference>
<comment type="caution">
    <text evidence="2">The sequence shown here is derived from an EMBL/GenBank/DDBJ whole genome shotgun (WGS) entry which is preliminary data.</text>
</comment>
<keyword evidence="1" id="KW-1133">Transmembrane helix</keyword>
<keyword evidence="1" id="KW-0472">Membrane</keyword>
<evidence type="ECO:0000313" key="3">
    <source>
        <dbReference type="Proteomes" id="UP000050277"/>
    </source>
</evidence>
<dbReference type="Proteomes" id="UP000050277">
    <property type="component" value="Unassembled WGS sequence"/>
</dbReference>
<feature type="transmembrane region" description="Helical" evidence="1">
    <location>
        <begin position="74"/>
        <end position="94"/>
    </location>
</feature>
<dbReference type="EMBL" id="LGKP01000010">
    <property type="protein sequence ID" value="KPL90737.1"/>
    <property type="molecule type" value="Genomic_DNA"/>
</dbReference>